<dbReference type="Proteomes" id="UP000619376">
    <property type="component" value="Unassembled WGS sequence"/>
</dbReference>
<gene>
    <name evidence="2" type="ORF">GCM10017781_19520</name>
    <name evidence="3" type="ORF">HNQ07_002013</name>
</gene>
<dbReference type="EMBL" id="JACHFK010000004">
    <property type="protein sequence ID" value="MBB5376549.1"/>
    <property type="molecule type" value="Genomic_DNA"/>
</dbReference>
<evidence type="ECO:0000313" key="2">
    <source>
        <dbReference type="EMBL" id="GHF43190.1"/>
    </source>
</evidence>
<protein>
    <submittedName>
        <fullName evidence="3">Uncharacterized protein</fullName>
    </submittedName>
</protein>
<dbReference type="RefSeq" id="WP_184111241.1">
    <property type="nucleotide sequence ID" value="NZ_BNAJ01000004.1"/>
</dbReference>
<reference evidence="2" key="4">
    <citation type="submission" date="2024-05" db="EMBL/GenBank/DDBJ databases">
        <authorList>
            <person name="Sun Q."/>
            <person name="Zhou Y."/>
        </authorList>
    </citation>
    <scope>NUCLEOTIDE SEQUENCE</scope>
    <source>
        <strain evidence="2">CGMCC 1.18437</strain>
    </source>
</reference>
<organism evidence="3 4">
    <name type="scientific">Deinococcus metalli</name>
    <dbReference type="NCBI Taxonomy" id="1141878"/>
    <lineage>
        <taxon>Bacteria</taxon>
        <taxon>Thermotogati</taxon>
        <taxon>Deinococcota</taxon>
        <taxon>Deinococci</taxon>
        <taxon>Deinococcales</taxon>
        <taxon>Deinococcaceae</taxon>
        <taxon>Deinococcus</taxon>
    </lineage>
</organism>
<comment type="caution">
    <text evidence="3">The sequence shown here is derived from an EMBL/GenBank/DDBJ whole genome shotgun (WGS) entry which is preliminary data.</text>
</comment>
<reference evidence="2" key="1">
    <citation type="journal article" date="2014" name="Int. J. Syst. Evol. Microbiol.">
        <title>Complete genome of a new Firmicutes species belonging to the dominant human colonic microbiota ('Ruminococcus bicirculans') reveals two chromosomes and a selective capacity to utilize plant glucans.</title>
        <authorList>
            <consortium name="NISC Comparative Sequencing Program"/>
            <person name="Wegmann U."/>
            <person name="Louis P."/>
            <person name="Goesmann A."/>
            <person name="Henrissat B."/>
            <person name="Duncan S.H."/>
            <person name="Flint H.J."/>
        </authorList>
    </citation>
    <scope>NUCLEOTIDE SEQUENCE</scope>
    <source>
        <strain evidence="2">CGMCC 1.18437</strain>
    </source>
</reference>
<evidence type="ECO:0000313" key="4">
    <source>
        <dbReference type="Proteomes" id="UP000539473"/>
    </source>
</evidence>
<sequence>MPQPAARCRPHPLLVGLLLLCSPAAAAASPQLTLPAGAVAVLQPSAVQITGPQQRPLEPGTQVCVSTGSAGVSDGGVRHPLTAGQCYQVPAPRSLLASLVSLAASWLPTSRKAGTVNAESRGEGRCGDQPPRVALPSTYTLDAVMVPVASRPYPNTVEVVGAGNETLYRAEQARPGLGFAVPVTAFERADHIVVRDGTGKLLYRGAVSRVVFDDASRATPPAEQAQRLLETGLIDYALPAYSLLLQADEVDAATQLLAAIRTCFVVQPPAAAGGQ</sequence>
<proteinExistence type="predicted"/>
<dbReference type="Proteomes" id="UP000539473">
    <property type="component" value="Unassembled WGS sequence"/>
</dbReference>
<feature type="signal peptide" evidence="1">
    <location>
        <begin position="1"/>
        <end position="27"/>
    </location>
</feature>
<keyword evidence="5" id="KW-1185">Reference proteome</keyword>
<accession>A0A7W8NN61</accession>
<evidence type="ECO:0000256" key="1">
    <source>
        <dbReference type="SAM" id="SignalP"/>
    </source>
</evidence>
<evidence type="ECO:0000313" key="3">
    <source>
        <dbReference type="EMBL" id="MBB5376549.1"/>
    </source>
</evidence>
<feature type="chain" id="PRO_5031043436" evidence="1">
    <location>
        <begin position="28"/>
        <end position="275"/>
    </location>
</feature>
<keyword evidence="1" id="KW-0732">Signal</keyword>
<reference evidence="3 4" key="3">
    <citation type="submission" date="2020-08" db="EMBL/GenBank/DDBJ databases">
        <title>Genomic Encyclopedia of Type Strains, Phase IV (KMG-IV): sequencing the most valuable type-strain genomes for metagenomic binning, comparative biology and taxonomic classification.</title>
        <authorList>
            <person name="Goeker M."/>
        </authorList>
    </citation>
    <scope>NUCLEOTIDE SEQUENCE [LARGE SCALE GENOMIC DNA]</scope>
    <source>
        <strain evidence="3 4">DSM 27521</strain>
    </source>
</reference>
<reference evidence="5" key="2">
    <citation type="journal article" date="2019" name="Int. J. Syst. Evol. Microbiol.">
        <title>The Global Catalogue of Microorganisms (GCM) 10K type strain sequencing project: providing services to taxonomists for standard genome sequencing and annotation.</title>
        <authorList>
            <consortium name="The Broad Institute Genomics Platform"/>
            <consortium name="The Broad Institute Genome Sequencing Center for Infectious Disease"/>
            <person name="Wu L."/>
            <person name="Ma J."/>
        </authorList>
    </citation>
    <scope>NUCLEOTIDE SEQUENCE [LARGE SCALE GENOMIC DNA]</scope>
    <source>
        <strain evidence="5">CGMCC 1.18437</strain>
    </source>
</reference>
<dbReference type="AlphaFoldDB" id="A0A7W8NN61"/>
<dbReference type="EMBL" id="BNAJ01000004">
    <property type="protein sequence ID" value="GHF43190.1"/>
    <property type="molecule type" value="Genomic_DNA"/>
</dbReference>
<evidence type="ECO:0000313" key="5">
    <source>
        <dbReference type="Proteomes" id="UP000619376"/>
    </source>
</evidence>
<name>A0A7W8NN61_9DEIO</name>